<dbReference type="EMBL" id="JAAIUW010000005">
    <property type="protein sequence ID" value="KAF7832995.1"/>
    <property type="molecule type" value="Genomic_DNA"/>
</dbReference>
<reference evidence="1" key="1">
    <citation type="submission" date="2020-09" db="EMBL/GenBank/DDBJ databases">
        <title>Genome-Enabled Discovery of Anthraquinone Biosynthesis in Senna tora.</title>
        <authorList>
            <person name="Kang S.-H."/>
            <person name="Pandey R.P."/>
            <person name="Lee C.-M."/>
            <person name="Sim J.-S."/>
            <person name="Jeong J.-T."/>
            <person name="Choi B.-S."/>
            <person name="Jung M."/>
            <person name="Ginzburg D."/>
            <person name="Zhao K."/>
            <person name="Won S.Y."/>
            <person name="Oh T.-J."/>
            <person name="Yu Y."/>
            <person name="Kim N.-H."/>
            <person name="Lee O.R."/>
            <person name="Lee T.-H."/>
            <person name="Bashyal P."/>
            <person name="Kim T.-S."/>
            <person name="Lee W.-H."/>
            <person name="Kawkins C."/>
            <person name="Kim C.-K."/>
            <person name="Kim J.S."/>
            <person name="Ahn B.O."/>
            <person name="Rhee S.Y."/>
            <person name="Sohng J.K."/>
        </authorList>
    </citation>
    <scope>NUCLEOTIDE SEQUENCE</scope>
    <source>
        <tissue evidence="1">Leaf</tissue>
    </source>
</reference>
<gene>
    <name evidence="1" type="ORF">G2W53_015328</name>
</gene>
<comment type="caution">
    <text evidence="1">The sequence shown here is derived from an EMBL/GenBank/DDBJ whole genome shotgun (WGS) entry which is preliminary data.</text>
</comment>
<protein>
    <submittedName>
        <fullName evidence="1">Uncharacterized protein</fullName>
    </submittedName>
</protein>
<accession>A0A835C7E2</accession>
<evidence type="ECO:0000313" key="1">
    <source>
        <dbReference type="EMBL" id="KAF7832995.1"/>
    </source>
</evidence>
<name>A0A835C7E2_9FABA</name>
<keyword evidence="2" id="KW-1185">Reference proteome</keyword>
<dbReference type="AlphaFoldDB" id="A0A835C7E2"/>
<dbReference type="Proteomes" id="UP000634136">
    <property type="component" value="Unassembled WGS sequence"/>
</dbReference>
<proteinExistence type="predicted"/>
<evidence type="ECO:0000313" key="2">
    <source>
        <dbReference type="Proteomes" id="UP000634136"/>
    </source>
</evidence>
<sequence length="22" mass="2529">MAAEERLKMVAAARTRASKFYK</sequence>
<organism evidence="1 2">
    <name type="scientific">Senna tora</name>
    <dbReference type="NCBI Taxonomy" id="362788"/>
    <lineage>
        <taxon>Eukaryota</taxon>
        <taxon>Viridiplantae</taxon>
        <taxon>Streptophyta</taxon>
        <taxon>Embryophyta</taxon>
        <taxon>Tracheophyta</taxon>
        <taxon>Spermatophyta</taxon>
        <taxon>Magnoliopsida</taxon>
        <taxon>eudicotyledons</taxon>
        <taxon>Gunneridae</taxon>
        <taxon>Pentapetalae</taxon>
        <taxon>rosids</taxon>
        <taxon>fabids</taxon>
        <taxon>Fabales</taxon>
        <taxon>Fabaceae</taxon>
        <taxon>Caesalpinioideae</taxon>
        <taxon>Cassia clade</taxon>
        <taxon>Senna</taxon>
    </lineage>
</organism>